<protein>
    <submittedName>
        <fullName evidence="1">Uncharacterized protein</fullName>
    </submittedName>
</protein>
<dbReference type="OrthoDB" id="797973at2"/>
<accession>A0A367GMB5</accession>
<dbReference type="AlphaFoldDB" id="A0A367GMB5"/>
<sequence>MNFDDDFELDSEGPPQEPFHIEVDLYDTGDYSNVLVVPCNETYVIVANNQHLCTLVKTCDEPECWEQQDGTLDEEIVEKIGSTISGYTGGF</sequence>
<comment type="caution">
    <text evidence="1">The sequence shown here is derived from an EMBL/GenBank/DDBJ whole genome shotgun (WGS) entry which is preliminary data.</text>
</comment>
<reference evidence="1 2" key="1">
    <citation type="submission" date="2018-05" db="EMBL/GenBank/DDBJ databases">
        <title>Mucilaginibacter hurinus sp. nov., isolated from briquette warehouse soil.</title>
        <authorList>
            <person name="Choi L."/>
        </authorList>
    </citation>
    <scope>NUCLEOTIDE SEQUENCE [LARGE SCALE GENOMIC DNA]</scope>
    <source>
        <strain evidence="1 2">ZR32</strain>
    </source>
</reference>
<organism evidence="1 2">
    <name type="scientific">Mucilaginibacter hurinus</name>
    <dbReference type="NCBI Taxonomy" id="2201324"/>
    <lineage>
        <taxon>Bacteria</taxon>
        <taxon>Pseudomonadati</taxon>
        <taxon>Bacteroidota</taxon>
        <taxon>Sphingobacteriia</taxon>
        <taxon>Sphingobacteriales</taxon>
        <taxon>Sphingobacteriaceae</taxon>
        <taxon>Mucilaginibacter</taxon>
    </lineage>
</organism>
<keyword evidence="2" id="KW-1185">Reference proteome</keyword>
<name>A0A367GMB5_9SPHI</name>
<evidence type="ECO:0000313" key="2">
    <source>
        <dbReference type="Proteomes" id="UP000253209"/>
    </source>
</evidence>
<proteinExistence type="predicted"/>
<dbReference type="RefSeq" id="WP_114005941.1">
    <property type="nucleotide sequence ID" value="NZ_QGDC01000008.1"/>
</dbReference>
<dbReference type="Proteomes" id="UP000253209">
    <property type="component" value="Unassembled WGS sequence"/>
</dbReference>
<evidence type="ECO:0000313" key="1">
    <source>
        <dbReference type="EMBL" id="RCH54016.1"/>
    </source>
</evidence>
<gene>
    <name evidence="1" type="ORF">DJ568_14100</name>
</gene>
<dbReference type="EMBL" id="QGDC01000008">
    <property type="protein sequence ID" value="RCH54016.1"/>
    <property type="molecule type" value="Genomic_DNA"/>
</dbReference>